<evidence type="ECO:0000259" key="21">
    <source>
        <dbReference type="PROSITE" id="PS50113"/>
    </source>
</evidence>
<dbReference type="InterPro" id="IPR004358">
    <property type="entry name" value="Sig_transdc_His_kin-like_C"/>
</dbReference>
<feature type="coiled-coil region" evidence="18">
    <location>
        <begin position="25"/>
        <end position="52"/>
    </location>
</feature>
<dbReference type="InterPro" id="IPR003661">
    <property type="entry name" value="HisK_dim/P_dom"/>
</dbReference>
<dbReference type="SMART" id="SM00448">
    <property type="entry name" value="REC"/>
    <property type="match status" value="1"/>
</dbReference>
<dbReference type="Pfam" id="PF01627">
    <property type="entry name" value="Hpt"/>
    <property type="match status" value="1"/>
</dbReference>
<feature type="modified residue" description="Phosphohistidine" evidence="16">
    <location>
        <position position="905"/>
    </location>
</feature>
<keyword evidence="12" id="KW-0902">Two-component regulatory system</keyword>
<dbReference type="InterPro" id="IPR000014">
    <property type="entry name" value="PAS"/>
</dbReference>
<evidence type="ECO:0000256" key="8">
    <source>
        <dbReference type="ARBA" id="ARBA00022741"/>
    </source>
</evidence>
<evidence type="ECO:0000256" key="2">
    <source>
        <dbReference type="ARBA" id="ARBA00004651"/>
    </source>
</evidence>
<dbReference type="InterPro" id="IPR005467">
    <property type="entry name" value="His_kinase_dom"/>
</dbReference>
<dbReference type="InterPro" id="IPR036641">
    <property type="entry name" value="HPT_dom_sf"/>
</dbReference>
<evidence type="ECO:0000259" key="19">
    <source>
        <dbReference type="PROSITE" id="PS50109"/>
    </source>
</evidence>
<keyword evidence="6" id="KW-0808">Transferase</keyword>
<dbReference type="InterPro" id="IPR013656">
    <property type="entry name" value="PAS_4"/>
</dbReference>
<feature type="domain" description="Response regulatory" evidence="20">
    <location>
        <begin position="711"/>
        <end position="826"/>
    </location>
</feature>
<dbReference type="GO" id="GO:0005886">
    <property type="term" value="C:plasma membrane"/>
    <property type="evidence" value="ECO:0007669"/>
    <property type="project" value="UniProtKB-SubCell"/>
</dbReference>
<keyword evidence="8" id="KW-0547">Nucleotide-binding</keyword>
<evidence type="ECO:0000256" key="18">
    <source>
        <dbReference type="SAM" id="Coils"/>
    </source>
</evidence>
<evidence type="ECO:0000256" key="13">
    <source>
        <dbReference type="ARBA" id="ARBA00023136"/>
    </source>
</evidence>
<protein>
    <recommendedName>
        <fullName evidence="15">Sensory/regulatory protein RpfC</fullName>
        <ecNumber evidence="3">2.7.13.3</ecNumber>
    </recommendedName>
</protein>
<dbReference type="PROSITE" id="PS50894">
    <property type="entry name" value="HPT"/>
    <property type="match status" value="1"/>
</dbReference>
<name>A0A1I6B8H1_HYMAR</name>
<keyword evidence="4" id="KW-1003">Cell membrane</keyword>
<evidence type="ECO:0000256" key="7">
    <source>
        <dbReference type="ARBA" id="ARBA00022692"/>
    </source>
</evidence>
<evidence type="ECO:0000256" key="6">
    <source>
        <dbReference type="ARBA" id="ARBA00022679"/>
    </source>
</evidence>
<dbReference type="SMART" id="SM00388">
    <property type="entry name" value="HisKA"/>
    <property type="match status" value="1"/>
</dbReference>
<dbReference type="InterPro" id="IPR008207">
    <property type="entry name" value="Sig_transdc_His_kin_Hpt_dom"/>
</dbReference>
<dbReference type="SMART" id="SM00091">
    <property type="entry name" value="PAS"/>
    <property type="match status" value="2"/>
</dbReference>
<dbReference type="PROSITE" id="PS50109">
    <property type="entry name" value="HIS_KIN"/>
    <property type="match status" value="1"/>
</dbReference>
<keyword evidence="13" id="KW-0472">Membrane</keyword>
<dbReference type="InterPro" id="IPR000700">
    <property type="entry name" value="PAS-assoc_C"/>
</dbReference>
<comment type="subcellular location">
    <subcellularLocation>
        <location evidence="2">Cell membrane</location>
        <topology evidence="2">Multi-pass membrane protein</topology>
    </subcellularLocation>
</comment>
<evidence type="ECO:0000259" key="20">
    <source>
        <dbReference type="PROSITE" id="PS50110"/>
    </source>
</evidence>
<evidence type="ECO:0000256" key="1">
    <source>
        <dbReference type="ARBA" id="ARBA00000085"/>
    </source>
</evidence>
<dbReference type="Gene3D" id="3.30.565.10">
    <property type="entry name" value="Histidine kinase-like ATPase, C-terminal domain"/>
    <property type="match status" value="1"/>
</dbReference>
<dbReference type="Proteomes" id="UP000199029">
    <property type="component" value="Unassembled WGS sequence"/>
</dbReference>
<keyword evidence="7" id="KW-0812">Transmembrane</keyword>
<evidence type="ECO:0000256" key="15">
    <source>
        <dbReference type="ARBA" id="ARBA00068150"/>
    </source>
</evidence>
<sequence length="967" mass="107990">MTLIYPSIISGTKLNNPPEQQGDKEPSTEEQIAELQRALAEAQAEIRSQKALFTAMVNALPGAVVLTNSEGQPLAANPGCRDLFGLVSPPAGEGQSDQFLDIADAIKEQFQDPAGSLTRPTTVTATGQAAWNEEFILLDGRVVERDYLVLDDEDQRHLVSYRDVTKRHERTAHYEALAKALEQRLADQQDFYQTILNNLKVEVVAFDAEHRYQFINAHCFSDPALRAWVVGKDDFEYCAYRNRPMELAVKRREGFDQAVKSRTETSWEETLSSSSGPRRMLRQCIPVFAADGSLRMVVGTGTDITQRWQVKQKLAEQRAFYEFTLNQMPCDVAVFDAQFRFLFVNTSSIEDPDAREWIVGKDNYEYCARYDLPVTLAQERERHLMQAAQQRQLVTFEENSRHPDGPRYQYRCLQPVFHPDGTLHLIVAYGIDITERVVTEQQLRHAKVAAESAVRAREIFMANMSHEIRTPMNAILGMSQLLAKTPLAPDQDSYRQAITTSAEHLLVIINDILDLSKLEAGKMVLERMGFDARQLLSEIEQTLRYKAEEKSLCLDVLVEDDVPAVFLGDPYRIRQVLLNLAGNAIKFTESGCVSISCDFVAGPDPGSGNVVFEVADTGVGIDPEFVKKIFQEFSQEDSSVTRKFGGTGLGLSISRNLLQLMGSDVELESEKNKGTLMRFVLHLSVGSAHDLPPKEVLPPDSPIRQGLRNKQVLLVEDNRFNRQIAKTFMSHAHVQVTEAEHGAMAVQLAQKHSYDLILMDIQMPVMDGYAAAAQLRQQLGLTTPIVALTANAINGERDKCLAAGMNDYLTKPFKEEELLRTISKWVLPHGAAGSTVASLPLVLQPALVAKTKLYHVGELLEAGQGDESFVEFMLQTFVESCEEALEQLSQGLDNGDIKLLRTAAHTLRPSLVHLGALHMLPPVEALDQWHGGFDAMTLPPLVEALALLLREIILQIKMDLQHQQPLH</sequence>
<dbReference type="Pfam" id="PF00512">
    <property type="entry name" value="HisKA"/>
    <property type="match status" value="1"/>
</dbReference>
<evidence type="ECO:0000256" key="5">
    <source>
        <dbReference type="ARBA" id="ARBA00022553"/>
    </source>
</evidence>
<dbReference type="SMART" id="SM00387">
    <property type="entry name" value="HATPase_c"/>
    <property type="match status" value="1"/>
</dbReference>
<evidence type="ECO:0000256" key="12">
    <source>
        <dbReference type="ARBA" id="ARBA00023012"/>
    </source>
</evidence>
<evidence type="ECO:0000256" key="16">
    <source>
        <dbReference type="PROSITE-ProRule" id="PRU00110"/>
    </source>
</evidence>
<gene>
    <name evidence="23" type="ORF">SAMN04515668_4275</name>
</gene>
<feature type="domain" description="PAC" evidence="21">
    <location>
        <begin position="394"/>
        <end position="445"/>
    </location>
</feature>
<evidence type="ECO:0000256" key="14">
    <source>
        <dbReference type="ARBA" id="ARBA00064003"/>
    </source>
</evidence>
<dbReference type="Gene3D" id="1.10.287.130">
    <property type="match status" value="1"/>
</dbReference>
<accession>A0A1I6B8H1</accession>
<dbReference type="PROSITE" id="PS50110">
    <property type="entry name" value="RESPONSE_REGULATORY"/>
    <property type="match status" value="1"/>
</dbReference>
<dbReference type="Pfam" id="PF02518">
    <property type="entry name" value="HATPase_c"/>
    <property type="match status" value="1"/>
</dbReference>
<dbReference type="EMBL" id="FOXS01000007">
    <property type="protein sequence ID" value="SFQ77087.1"/>
    <property type="molecule type" value="Genomic_DNA"/>
</dbReference>
<dbReference type="Gene3D" id="1.20.120.160">
    <property type="entry name" value="HPT domain"/>
    <property type="match status" value="1"/>
</dbReference>
<dbReference type="PANTHER" id="PTHR45339:SF1">
    <property type="entry name" value="HYBRID SIGNAL TRANSDUCTION HISTIDINE KINASE J"/>
    <property type="match status" value="1"/>
</dbReference>
<dbReference type="RefSeq" id="WP_092678068.1">
    <property type="nucleotide sequence ID" value="NZ_FOXS01000007.1"/>
</dbReference>
<dbReference type="GO" id="GO:0000155">
    <property type="term" value="F:phosphorelay sensor kinase activity"/>
    <property type="evidence" value="ECO:0007669"/>
    <property type="project" value="InterPro"/>
</dbReference>
<evidence type="ECO:0000256" key="9">
    <source>
        <dbReference type="ARBA" id="ARBA00022777"/>
    </source>
</evidence>
<evidence type="ECO:0000256" key="4">
    <source>
        <dbReference type="ARBA" id="ARBA00022475"/>
    </source>
</evidence>
<dbReference type="CDD" id="cd16922">
    <property type="entry name" value="HATPase_EvgS-ArcB-TorS-like"/>
    <property type="match status" value="1"/>
</dbReference>
<dbReference type="FunFam" id="3.30.565.10:FF:000010">
    <property type="entry name" value="Sensor histidine kinase RcsC"/>
    <property type="match status" value="1"/>
</dbReference>
<dbReference type="CDD" id="cd17546">
    <property type="entry name" value="REC_hyHK_CKI1_RcsC-like"/>
    <property type="match status" value="1"/>
</dbReference>
<evidence type="ECO:0000256" key="10">
    <source>
        <dbReference type="ARBA" id="ARBA00022840"/>
    </source>
</evidence>
<dbReference type="EC" id="2.7.13.3" evidence="3"/>
<dbReference type="Pfam" id="PF08448">
    <property type="entry name" value="PAS_4"/>
    <property type="match status" value="1"/>
</dbReference>
<dbReference type="STRING" id="1227077.SAMN04515668_4275"/>
<dbReference type="InterPro" id="IPR003594">
    <property type="entry name" value="HATPase_dom"/>
</dbReference>
<reference evidence="24" key="1">
    <citation type="submission" date="2016-10" db="EMBL/GenBank/DDBJ databases">
        <authorList>
            <person name="Varghese N."/>
            <person name="Submissions S."/>
        </authorList>
    </citation>
    <scope>NUCLEOTIDE SEQUENCE [LARGE SCALE GENOMIC DNA]</scope>
    <source>
        <strain evidence="24">OR362-8,ATCC BAA-1266,JCM 13504</strain>
    </source>
</reference>
<comment type="catalytic activity">
    <reaction evidence="1">
        <text>ATP + protein L-histidine = ADP + protein N-phospho-L-histidine.</text>
        <dbReference type="EC" id="2.7.13.3"/>
    </reaction>
</comment>
<dbReference type="CDD" id="cd00082">
    <property type="entry name" value="HisKA"/>
    <property type="match status" value="1"/>
</dbReference>
<comment type="subunit">
    <text evidence="14">At low DSF concentrations, interacts with RpfF.</text>
</comment>
<dbReference type="SUPFAM" id="SSF52172">
    <property type="entry name" value="CheY-like"/>
    <property type="match status" value="1"/>
</dbReference>
<keyword evidence="18" id="KW-0175">Coiled coil</keyword>
<dbReference type="Gene3D" id="3.40.50.2300">
    <property type="match status" value="1"/>
</dbReference>
<proteinExistence type="predicted"/>
<dbReference type="FunFam" id="1.10.287.130:FF:000002">
    <property type="entry name" value="Two-component osmosensing histidine kinase"/>
    <property type="match status" value="1"/>
</dbReference>
<dbReference type="Gene3D" id="3.30.450.20">
    <property type="entry name" value="PAS domain"/>
    <property type="match status" value="3"/>
</dbReference>
<dbReference type="SUPFAM" id="SSF55785">
    <property type="entry name" value="PYP-like sensor domain (PAS domain)"/>
    <property type="match status" value="3"/>
</dbReference>
<dbReference type="InterPro" id="IPR035965">
    <property type="entry name" value="PAS-like_dom_sf"/>
</dbReference>
<feature type="domain" description="PAC" evidence="21">
    <location>
        <begin position="265"/>
        <end position="316"/>
    </location>
</feature>
<evidence type="ECO:0000256" key="11">
    <source>
        <dbReference type="ARBA" id="ARBA00022989"/>
    </source>
</evidence>
<dbReference type="PRINTS" id="PR00344">
    <property type="entry name" value="BCTRLSENSOR"/>
</dbReference>
<keyword evidence="24" id="KW-1185">Reference proteome</keyword>
<dbReference type="PROSITE" id="PS50113">
    <property type="entry name" value="PAC"/>
    <property type="match status" value="2"/>
</dbReference>
<evidence type="ECO:0000313" key="23">
    <source>
        <dbReference type="EMBL" id="SFQ77087.1"/>
    </source>
</evidence>
<dbReference type="InterPro" id="IPR011006">
    <property type="entry name" value="CheY-like_superfamily"/>
</dbReference>
<evidence type="ECO:0000259" key="22">
    <source>
        <dbReference type="PROSITE" id="PS50894"/>
    </source>
</evidence>
<evidence type="ECO:0000313" key="24">
    <source>
        <dbReference type="Proteomes" id="UP000199029"/>
    </source>
</evidence>
<dbReference type="InterPro" id="IPR036890">
    <property type="entry name" value="HATPase_C_sf"/>
</dbReference>
<dbReference type="SUPFAM" id="SSF47226">
    <property type="entry name" value="Histidine-containing phosphotransfer domain, HPT domain"/>
    <property type="match status" value="1"/>
</dbReference>
<dbReference type="SUPFAM" id="SSF55874">
    <property type="entry name" value="ATPase domain of HSP90 chaperone/DNA topoisomerase II/histidine kinase"/>
    <property type="match status" value="1"/>
</dbReference>
<keyword evidence="9" id="KW-0418">Kinase</keyword>
<feature type="modified residue" description="4-aspartylphosphate" evidence="17">
    <location>
        <position position="760"/>
    </location>
</feature>
<dbReference type="Pfam" id="PF00072">
    <property type="entry name" value="Response_reg"/>
    <property type="match status" value="1"/>
</dbReference>
<keyword evidence="10" id="KW-0067">ATP-binding</keyword>
<dbReference type="OrthoDB" id="9797097at2"/>
<dbReference type="AlphaFoldDB" id="A0A1I6B8H1"/>
<keyword evidence="11" id="KW-1133">Transmembrane helix</keyword>
<dbReference type="PANTHER" id="PTHR45339">
    <property type="entry name" value="HYBRID SIGNAL TRANSDUCTION HISTIDINE KINASE J"/>
    <property type="match status" value="1"/>
</dbReference>
<dbReference type="GO" id="GO:0005524">
    <property type="term" value="F:ATP binding"/>
    <property type="evidence" value="ECO:0007669"/>
    <property type="project" value="UniProtKB-KW"/>
</dbReference>
<feature type="domain" description="Histidine kinase" evidence="19">
    <location>
        <begin position="463"/>
        <end position="685"/>
    </location>
</feature>
<evidence type="ECO:0000256" key="3">
    <source>
        <dbReference type="ARBA" id="ARBA00012438"/>
    </source>
</evidence>
<keyword evidence="5 17" id="KW-0597">Phosphoprotein</keyword>
<feature type="domain" description="HPt" evidence="22">
    <location>
        <begin position="866"/>
        <end position="963"/>
    </location>
</feature>
<dbReference type="InterPro" id="IPR001789">
    <property type="entry name" value="Sig_transdc_resp-reg_receiver"/>
</dbReference>
<organism evidence="23 24">
    <name type="scientific">Hymenobacter arizonensis</name>
    <name type="common">Siccationidurans arizonensis</name>
    <dbReference type="NCBI Taxonomy" id="1227077"/>
    <lineage>
        <taxon>Bacteria</taxon>
        <taxon>Pseudomonadati</taxon>
        <taxon>Bacteroidota</taxon>
        <taxon>Cytophagia</taxon>
        <taxon>Cytophagales</taxon>
        <taxon>Hymenobacteraceae</taxon>
        <taxon>Hymenobacter</taxon>
    </lineage>
</organism>
<dbReference type="InterPro" id="IPR036097">
    <property type="entry name" value="HisK_dim/P_sf"/>
</dbReference>
<dbReference type="SUPFAM" id="SSF47384">
    <property type="entry name" value="Homodimeric domain of signal transducing histidine kinase"/>
    <property type="match status" value="1"/>
</dbReference>
<evidence type="ECO:0000256" key="17">
    <source>
        <dbReference type="PROSITE-ProRule" id="PRU00169"/>
    </source>
</evidence>